<keyword evidence="1" id="KW-0175">Coiled coil</keyword>
<feature type="compositionally biased region" description="Basic and acidic residues" evidence="2">
    <location>
        <begin position="62"/>
        <end position="73"/>
    </location>
</feature>
<evidence type="ECO:0000313" key="3">
    <source>
        <dbReference type="EMBL" id="PYI52541.1"/>
    </source>
</evidence>
<comment type="caution">
    <text evidence="3">The sequence shown here is derived from an EMBL/GenBank/DDBJ whole genome shotgun (WGS) entry which is preliminary data.</text>
</comment>
<name>A0A2V5K0C8_9BACL</name>
<dbReference type="RefSeq" id="WP_110841910.1">
    <property type="nucleotide sequence ID" value="NZ_QJVJ01000009.1"/>
</dbReference>
<dbReference type="Proteomes" id="UP000247476">
    <property type="component" value="Unassembled WGS sequence"/>
</dbReference>
<proteinExistence type="predicted"/>
<evidence type="ECO:0000256" key="2">
    <source>
        <dbReference type="SAM" id="MobiDB-lite"/>
    </source>
</evidence>
<protein>
    <submittedName>
        <fullName evidence="3">Uncharacterized protein</fullName>
    </submittedName>
</protein>
<gene>
    <name evidence="3" type="ORF">DLM86_20420</name>
</gene>
<evidence type="ECO:0000256" key="1">
    <source>
        <dbReference type="SAM" id="Coils"/>
    </source>
</evidence>
<dbReference type="OrthoDB" id="8910390at2"/>
<feature type="region of interest" description="Disordered" evidence="2">
    <location>
        <begin position="54"/>
        <end position="73"/>
    </location>
</feature>
<accession>A0A2V5K0C8</accession>
<dbReference type="EMBL" id="QJVJ01000009">
    <property type="protein sequence ID" value="PYI52541.1"/>
    <property type="molecule type" value="Genomic_DNA"/>
</dbReference>
<evidence type="ECO:0000313" key="4">
    <source>
        <dbReference type="Proteomes" id="UP000247476"/>
    </source>
</evidence>
<organism evidence="3 4">
    <name type="scientific">Paenibacillus flagellatus</name>
    <dbReference type="NCBI Taxonomy" id="2211139"/>
    <lineage>
        <taxon>Bacteria</taxon>
        <taxon>Bacillati</taxon>
        <taxon>Bacillota</taxon>
        <taxon>Bacilli</taxon>
        <taxon>Bacillales</taxon>
        <taxon>Paenibacillaceae</taxon>
        <taxon>Paenibacillus</taxon>
    </lineage>
</organism>
<feature type="coiled-coil region" evidence="1">
    <location>
        <begin position="126"/>
        <end position="160"/>
    </location>
</feature>
<dbReference type="AlphaFoldDB" id="A0A2V5K0C8"/>
<sequence>MNKLTAEDIDLYRDEVCGRCPGSLWGAKSICRIHQLSIGQIEFCQQWEVSQAAPQSPASYRRGSERSSNKTEHMELVEEDLKDFPWMQREIERLRGLLDHVGAGLTGVYGLDGAMPKGKGRHADHVNREAQKREKHRDRLKELEAKVTRIENAAERVRDDRQRTVLECIMEGQRMNAIARHIGVSRQRLYELKHELVRFLADEIFGDDRKGIS</sequence>
<reference evidence="3 4" key="1">
    <citation type="submission" date="2018-05" db="EMBL/GenBank/DDBJ databases">
        <title>Paenibacillus flagellatus sp. nov., isolated from selenium mineral soil.</title>
        <authorList>
            <person name="Dai X."/>
        </authorList>
    </citation>
    <scope>NUCLEOTIDE SEQUENCE [LARGE SCALE GENOMIC DNA]</scope>
    <source>
        <strain evidence="3 4">DXL2</strain>
    </source>
</reference>
<keyword evidence="4" id="KW-1185">Reference proteome</keyword>